<dbReference type="CDD" id="cd20175">
    <property type="entry name" value="ThyX"/>
    <property type="match status" value="1"/>
</dbReference>
<comment type="subunit">
    <text evidence="5">Homotetramer.</text>
</comment>
<accession>A0A7W5FI69</accession>
<dbReference type="GO" id="GO:0050797">
    <property type="term" value="F:thymidylate synthase (FAD) activity"/>
    <property type="evidence" value="ECO:0007669"/>
    <property type="project" value="UniProtKB-UniRule"/>
</dbReference>
<dbReference type="Gene3D" id="3.30.1360.170">
    <property type="match status" value="1"/>
</dbReference>
<dbReference type="GO" id="GO:0050660">
    <property type="term" value="F:flavin adenine dinucleotide binding"/>
    <property type="evidence" value="ECO:0007669"/>
    <property type="project" value="UniProtKB-UniRule"/>
</dbReference>
<dbReference type="SUPFAM" id="SSF69796">
    <property type="entry name" value="Thymidylate synthase-complementing protein Thy1"/>
    <property type="match status" value="1"/>
</dbReference>
<dbReference type="Pfam" id="PF02511">
    <property type="entry name" value="Thy1"/>
    <property type="match status" value="1"/>
</dbReference>
<keyword evidence="4 5" id="KW-0274">FAD</keyword>
<evidence type="ECO:0000313" key="7">
    <source>
        <dbReference type="Proteomes" id="UP000590749"/>
    </source>
</evidence>
<dbReference type="EMBL" id="JACHXF010000018">
    <property type="protein sequence ID" value="MBB3099369.1"/>
    <property type="molecule type" value="Genomic_DNA"/>
</dbReference>
<comment type="catalytic activity">
    <reaction evidence="5">
        <text>dUMP + (6R)-5,10-methylene-5,6,7,8-tetrahydrofolate + NADPH + H(+) = dTMP + (6S)-5,6,7,8-tetrahydrofolate + NADP(+)</text>
        <dbReference type="Rhea" id="RHEA:29043"/>
        <dbReference type="ChEBI" id="CHEBI:15378"/>
        <dbReference type="ChEBI" id="CHEBI:15636"/>
        <dbReference type="ChEBI" id="CHEBI:57453"/>
        <dbReference type="ChEBI" id="CHEBI:57783"/>
        <dbReference type="ChEBI" id="CHEBI:58349"/>
        <dbReference type="ChEBI" id="CHEBI:63528"/>
        <dbReference type="ChEBI" id="CHEBI:246422"/>
        <dbReference type="EC" id="2.1.1.148"/>
    </reaction>
</comment>
<keyword evidence="5 6" id="KW-0808">Transferase</keyword>
<dbReference type="GO" id="GO:0004799">
    <property type="term" value="F:thymidylate synthase activity"/>
    <property type="evidence" value="ECO:0007669"/>
    <property type="project" value="TreeGrafter"/>
</dbReference>
<dbReference type="NCBIfam" id="TIGR02170">
    <property type="entry name" value="thyX"/>
    <property type="match status" value="1"/>
</dbReference>
<organism evidence="6 7">
    <name type="scientific">Actinoplanes campanulatus</name>
    <dbReference type="NCBI Taxonomy" id="113559"/>
    <lineage>
        <taxon>Bacteria</taxon>
        <taxon>Bacillati</taxon>
        <taxon>Actinomycetota</taxon>
        <taxon>Actinomycetes</taxon>
        <taxon>Micromonosporales</taxon>
        <taxon>Micromonosporaceae</taxon>
        <taxon>Actinoplanes</taxon>
    </lineage>
</organism>
<proteinExistence type="inferred from homology"/>
<feature type="binding site" description="in other chain" evidence="5">
    <location>
        <position position="167"/>
    </location>
    <ligand>
        <name>dUMP</name>
        <dbReference type="ChEBI" id="CHEBI:246422"/>
        <note>ligand shared between dimeric partners</note>
    </ligand>
</feature>
<evidence type="ECO:0000256" key="1">
    <source>
        <dbReference type="ARBA" id="ARBA00022603"/>
    </source>
</evidence>
<evidence type="ECO:0000313" key="6">
    <source>
        <dbReference type="EMBL" id="MBB3099369.1"/>
    </source>
</evidence>
<comment type="cofactor">
    <cofactor evidence="5">
        <name>FAD</name>
        <dbReference type="ChEBI" id="CHEBI:57692"/>
    </cofactor>
    <text evidence="5">Binds 4 FAD per tetramer. Each FAD binding site is formed by three monomers.</text>
</comment>
<comment type="similarity">
    <text evidence="5">Belongs to the thymidylate synthase ThyX family.</text>
</comment>
<dbReference type="InterPro" id="IPR003669">
    <property type="entry name" value="Thymidylate_synthase_ThyX"/>
</dbReference>
<keyword evidence="2 5" id="KW-0285">Flavoprotein</keyword>
<name>A0A7W5FI69_9ACTN</name>
<evidence type="ECO:0000256" key="3">
    <source>
        <dbReference type="ARBA" id="ARBA00022727"/>
    </source>
</evidence>
<keyword evidence="1 5" id="KW-0489">Methyltransferase</keyword>
<keyword evidence="5" id="KW-0521">NADP</keyword>
<evidence type="ECO:0000256" key="4">
    <source>
        <dbReference type="ARBA" id="ARBA00022827"/>
    </source>
</evidence>
<feature type="binding site" evidence="5">
    <location>
        <position position="194"/>
    </location>
    <ligand>
        <name>dUMP</name>
        <dbReference type="ChEBI" id="CHEBI:246422"/>
        <note>ligand shared between dimeric partners</note>
    </ligand>
</feature>
<evidence type="ECO:0000256" key="5">
    <source>
        <dbReference type="HAMAP-Rule" id="MF_01408"/>
    </source>
</evidence>
<dbReference type="GO" id="GO:0006231">
    <property type="term" value="P:dTMP biosynthetic process"/>
    <property type="evidence" value="ECO:0007669"/>
    <property type="project" value="UniProtKB-UniRule"/>
</dbReference>
<feature type="binding site" evidence="5">
    <location>
        <position position="64"/>
    </location>
    <ligand>
        <name>FAD</name>
        <dbReference type="ChEBI" id="CHEBI:57692"/>
        <note>ligand shared between neighboring subunits</note>
    </ligand>
</feature>
<reference evidence="6 7" key="1">
    <citation type="submission" date="2020-08" db="EMBL/GenBank/DDBJ databases">
        <title>Genomic Encyclopedia of Type Strains, Phase III (KMG-III): the genomes of soil and plant-associated and newly described type strains.</title>
        <authorList>
            <person name="Whitman W."/>
        </authorList>
    </citation>
    <scope>NUCLEOTIDE SEQUENCE [LARGE SCALE GENOMIC DNA]</scope>
    <source>
        <strain evidence="6 7">CECT 3287</strain>
    </source>
</reference>
<feature type="binding site" evidence="5">
    <location>
        <position position="95"/>
    </location>
    <ligand>
        <name>FAD</name>
        <dbReference type="ChEBI" id="CHEBI:57692"/>
        <note>ligand shared between neighboring subunits</note>
    </ligand>
</feature>
<keyword evidence="3 5" id="KW-0545">Nucleotide biosynthesis</keyword>
<feature type="binding site" description="in other chain" evidence="5">
    <location>
        <begin position="95"/>
        <end position="99"/>
    </location>
    <ligand>
        <name>dUMP</name>
        <dbReference type="ChEBI" id="CHEBI:246422"/>
        <note>ligand shared between dimeric partners</note>
    </ligand>
</feature>
<sequence>MTIEFRTHSTVELDNHMSDDLDVIRAARVSTQGVNLIDEARRQGIAATDPDRFISFLMRDRHGTPFEHCTLRFFIETPIFVIREWRTHRISSFNEESARYKVLAPRFYVPPRARPTMQIGKATSYELVDGGDELHEVVASTIMQNSTESYRRYEALLASGAAREVARQVLPVNVFTSFFWTINARSLLNFLSLRSTATAERYFPTHPLWEIDRAAQQVEEYFADLMPVTWRAFNKHGRVAP</sequence>
<comment type="caution">
    <text evidence="5">Lacks conserved residue(s) required for the propagation of feature annotation.</text>
</comment>
<dbReference type="GO" id="GO:0070402">
    <property type="term" value="F:NADPH binding"/>
    <property type="evidence" value="ECO:0007669"/>
    <property type="project" value="TreeGrafter"/>
</dbReference>
<dbReference type="GO" id="GO:0006235">
    <property type="term" value="P:dTTP biosynthetic process"/>
    <property type="evidence" value="ECO:0007669"/>
    <property type="project" value="UniProtKB-UniRule"/>
</dbReference>
<dbReference type="UniPathway" id="UPA00575"/>
<dbReference type="PROSITE" id="PS51331">
    <property type="entry name" value="THYX"/>
    <property type="match status" value="1"/>
</dbReference>
<comment type="pathway">
    <text evidence="5">Pyrimidine metabolism; dTTP biosynthesis.</text>
</comment>
<dbReference type="InterPro" id="IPR036098">
    <property type="entry name" value="Thymidylate_synthase_ThyX_sf"/>
</dbReference>
<comment type="function">
    <text evidence="5">Catalyzes the reductive methylation of 2'-deoxyuridine-5'-monophosphate (dUMP) to 2'-deoxythymidine-5'-monophosphate (dTMP) while utilizing 5,10-methylenetetrahydrofolate (mTHF) as the methyl donor, and NADPH and FADH(2) as the reductant.</text>
</comment>
<dbReference type="AlphaFoldDB" id="A0A7W5FI69"/>
<dbReference type="HAMAP" id="MF_01408">
    <property type="entry name" value="ThyX"/>
    <property type="match status" value="1"/>
</dbReference>
<dbReference type="GO" id="GO:0032259">
    <property type="term" value="P:methylation"/>
    <property type="evidence" value="ECO:0007669"/>
    <property type="project" value="UniProtKB-KW"/>
</dbReference>
<dbReference type="Proteomes" id="UP000590749">
    <property type="component" value="Unassembled WGS sequence"/>
</dbReference>
<gene>
    <name evidence="5" type="primary">thyX</name>
    <name evidence="6" type="ORF">FHR83_007075</name>
</gene>
<evidence type="ECO:0000256" key="2">
    <source>
        <dbReference type="ARBA" id="ARBA00022630"/>
    </source>
</evidence>
<dbReference type="PANTHER" id="PTHR34934:SF1">
    <property type="entry name" value="FLAVIN-DEPENDENT THYMIDYLATE SYNTHASE"/>
    <property type="match status" value="1"/>
</dbReference>
<feature type="active site" description="Involved in ionization of N3 of dUMP, leading to its activation" evidence="5">
    <location>
        <position position="194"/>
    </location>
</feature>
<protein>
    <recommendedName>
        <fullName evidence="5">Flavin-dependent thymidylate synthase</fullName>
        <shortName evidence="5">FDTS</shortName>
        <ecNumber evidence="5">2.1.1.148</ecNumber>
    </recommendedName>
    <alternativeName>
        <fullName evidence="5">FAD-dependent thymidylate synthase</fullName>
    </alternativeName>
    <alternativeName>
        <fullName evidence="5">Thymidylate synthase ThyX</fullName>
        <shortName evidence="5">TS</shortName>
        <shortName evidence="5">TSase</shortName>
    </alternativeName>
</protein>
<feature type="binding site" evidence="5">
    <location>
        <begin position="183"/>
        <end position="185"/>
    </location>
    <ligand>
        <name>FAD</name>
        <dbReference type="ChEBI" id="CHEBI:57692"/>
        <note>ligand shared between neighboring subunits</note>
    </ligand>
</feature>
<comment type="caution">
    <text evidence="6">The sequence shown here is derived from an EMBL/GenBank/DDBJ whole genome shotgun (WGS) entry which is preliminary data.</text>
</comment>
<dbReference type="RefSeq" id="WP_203834179.1">
    <property type="nucleotide sequence ID" value="NZ_BMPW01000021.1"/>
</dbReference>
<feature type="binding site" evidence="5">
    <location>
        <position position="189"/>
    </location>
    <ligand>
        <name>FAD</name>
        <dbReference type="ChEBI" id="CHEBI:57692"/>
        <note>ligand shared between neighboring subunits</note>
    </ligand>
</feature>
<dbReference type="EC" id="2.1.1.148" evidence="5"/>
<dbReference type="PANTHER" id="PTHR34934">
    <property type="entry name" value="FLAVIN-DEPENDENT THYMIDYLATE SYNTHASE"/>
    <property type="match status" value="1"/>
</dbReference>
<keyword evidence="7" id="KW-1185">Reference proteome</keyword>